<evidence type="ECO:0000313" key="2">
    <source>
        <dbReference type="Proteomes" id="UP001195483"/>
    </source>
</evidence>
<proteinExistence type="predicted"/>
<protein>
    <submittedName>
        <fullName evidence="1">Uncharacterized protein</fullName>
    </submittedName>
</protein>
<dbReference type="Proteomes" id="UP001195483">
    <property type="component" value="Unassembled WGS sequence"/>
</dbReference>
<sequence length="104" mass="11892">MCSSSNPRFIAGHCIDANELRAKAARADYATENFRIAEMHNILTNTKSLIAGQITANQRTESLWRLLLRALTDEAKYIFPRPFCHSNREHGNYATNQSVELYYV</sequence>
<comment type="caution">
    <text evidence="1">The sequence shown here is derived from an EMBL/GenBank/DDBJ whole genome shotgun (WGS) entry which is preliminary data.</text>
</comment>
<reference evidence="1" key="1">
    <citation type="journal article" date="2021" name="Genome Biol. Evol.">
        <title>A High-Quality Reference Genome for a Parasitic Bivalve with Doubly Uniparental Inheritance (Bivalvia: Unionida).</title>
        <authorList>
            <person name="Smith C.H."/>
        </authorList>
    </citation>
    <scope>NUCLEOTIDE SEQUENCE</scope>
    <source>
        <strain evidence="1">CHS0354</strain>
    </source>
</reference>
<dbReference type="EMBL" id="JAEAOA010001216">
    <property type="protein sequence ID" value="KAK3586334.1"/>
    <property type="molecule type" value="Genomic_DNA"/>
</dbReference>
<dbReference type="AlphaFoldDB" id="A0AAE0VQC7"/>
<organism evidence="1 2">
    <name type="scientific">Potamilus streckersoni</name>
    <dbReference type="NCBI Taxonomy" id="2493646"/>
    <lineage>
        <taxon>Eukaryota</taxon>
        <taxon>Metazoa</taxon>
        <taxon>Spiralia</taxon>
        <taxon>Lophotrochozoa</taxon>
        <taxon>Mollusca</taxon>
        <taxon>Bivalvia</taxon>
        <taxon>Autobranchia</taxon>
        <taxon>Heteroconchia</taxon>
        <taxon>Palaeoheterodonta</taxon>
        <taxon>Unionida</taxon>
        <taxon>Unionoidea</taxon>
        <taxon>Unionidae</taxon>
        <taxon>Ambleminae</taxon>
        <taxon>Lampsilini</taxon>
        <taxon>Potamilus</taxon>
    </lineage>
</organism>
<keyword evidence="2" id="KW-1185">Reference proteome</keyword>
<accession>A0AAE0VQC7</accession>
<reference evidence="1" key="2">
    <citation type="journal article" date="2021" name="Genome Biol. Evol.">
        <title>Developing a high-quality reference genome for a parasitic bivalve with doubly uniparental inheritance (Bivalvia: Unionida).</title>
        <authorList>
            <person name="Smith C.H."/>
        </authorList>
    </citation>
    <scope>NUCLEOTIDE SEQUENCE</scope>
    <source>
        <strain evidence="1">CHS0354</strain>
        <tissue evidence="1">Mantle</tissue>
    </source>
</reference>
<reference evidence="1" key="3">
    <citation type="submission" date="2023-05" db="EMBL/GenBank/DDBJ databases">
        <authorList>
            <person name="Smith C.H."/>
        </authorList>
    </citation>
    <scope>NUCLEOTIDE SEQUENCE</scope>
    <source>
        <strain evidence="1">CHS0354</strain>
        <tissue evidence="1">Mantle</tissue>
    </source>
</reference>
<evidence type="ECO:0000313" key="1">
    <source>
        <dbReference type="EMBL" id="KAK3586334.1"/>
    </source>
</evidence>
<name>A0AAE0VQC7_9BIVA</name>
<gene>
    <name evidence="1" type="ORF">CHS0354_019994</name>
</gene>